<dbReference type="PANTHER" id="PTHR30612">
    <property type="entry name" value="SECA INNER MEMBRANE COMPONENT OF SEC PROTEIN SECRETION SYSTEM"/>
    <property type="match status" value="1"/>
</dbReference>
<evidence type="ECO:0000313" key="17">
    <source>
        <dbReference type="Proteomes" id="UP000224563"/>
    </source>
</evidence>
<evidence type="ECO:0000259" key="15">
    <source>
        <dbReference type="PROSITE" id="PS51196"/>
    </source>
</evidence>
<sequence length="776" mass="88417">MKTRKELRKLKSILKKVKQKEEEVSKLSDKQLAALTSQFKRRYQEGETLDDLLPEAFAAMAVADERILGKHPYDVQIMAGIALHLGFLAEMSTGEGKTLSATMPLYLNALTGKSCVLVTTNEYLAIRDGKEMGEVYEFMGLSCSYPPANADEEDNEKRKIRYSADIIYSTNTGLGFDYLFNNLVKKADDRFLCDLYYVIIDEADAVLLDMAIMPLVISGVPRVQSNLYALCDFFVTALVQDIDYIEEEQAVWLTPKGVEFAENFFGIPNFYGKEYFEINRHVTLALRAHVLLKRNKDYVVTDENEVELVDAGTGRLMHGVKLRGGQHQAIESKEKVEITQEFRTVASITYQNLFLMFEKMAGMSGTILDAKDELFDTYHKKVVRIPTNRPVIRDDRKDLYYKNAQTQFWSAVAKVLEVHKTGQPVLIVLNSVQDTDLFSKLLLQENVPHNVLNANNAFWEAEIISGAGQLNAVTVATSMAGRGTDIKLGEGVRELGGLAVIGVGRMDNTRNERQARGRSGRQGDPGFSQYFVSLEDDVVNSEDNEKLEKIIDGKRRITKHRLKKIINGAQKIKTEYSEISRKQAVQYDEVLKRQRSFIYEARDGLLDGGTLAETQLIEIARRNIHEFVKENDCSDRSVLTRYILDNVSYTIDEGLTTLRLDDKEAIERYLVSRVRRGLGSQRMKFQDRDKYEQFIREATLKALDDGWVELIDYLEQLKYAVSGRASAQRNIIYEYQNEAYESYLDNEKTVKRNIIRNILLSEVSINKKGNLNVIYP</sequence>
<keyword evidence="9 12" id="KW-1278">Translocase</keyword>
<dbReference type="Pfam" id="PF01043">
    <property type="entry name" value="SecA_PP_bind"/>
    <property type="match status" value="1"/>
</dbReference>
<dbReference type="GO" id="GO:0008564">
    <property type="term" value="F:protein-exporting ATPase activity"/>
    <property type="evidence" value="ECO:0007669"/>
    <property type="project" value="UniProtKB-EC"/>
</dbReference>
<keyword evidence="10 12" id="KW-0811">Translocation</keyword>
<evidence type="ECO:0000259" key="14">
    <source>
        <dbReference type="PROSITE" id="PS51194"/>
    </source>
</evidence>
<dbReference type="SMART" id="SM00957">
    <property type="entry name" value="SecA_DEAD"/>
    <property type="match status" value="1"/>
</dbReference>
<dbReference type="GO" id="GO:0006605">
    <property type="term" value="P:protein targeting"/>
    <property type="evidence" value="ECO:0007669"/>
    <property type="project" value="UniProtKB-UniRule"/>
</dbReference>
<evidence type="ECO:0000256" key="5">
    <source>
        <dbReference type="ARBA" id="ARBA00022490"/>
    </source>
</evidence>
<evidence type="ECO:0000256" key="9">
    <source>
        <dbReference type="ARBA" id="ARBA00022967"/>
    </source>
</evidence>
<evidence type="ECO:0000256" key="4">
    <source>
        <dbReference type="ARBA" id="ARBA00022475"/>
    </source>
</evidence>
<comment type="catalytic activity">
    <reaction evidence="12">
        <text>ATP + H2O + cellular proteinSide 1 = ADP + phosphate + cellular proteinSide 2.</text>
        <dbReference type="EC" id="7.4.2.8"/>
    </reaction>
</comment>
<dbReference type="InterPro" id="IPR044722">
    <property type="entry name" value="SecA_SF2_C"/>
</dbReference>
<dbReference type="GO" id="GO:0005886">
    <property type="term" value="C:plasma membrane"/>
    <property type="evidence" value="ECO:0007669"/>
    <property type="project" value="UniProtKB-SubCell"/>
</dbReference>
<dbReference type="Pfam" id="PF07517">
    <property type="entry name" value="SecA_DEAD"/>
    <property type="match status" value="1"/>
</dbReference>
<dbReference type="PROSITE" id="PS51192">
    <property type="entry name" value="HELICASE_ATP_BIND_1"/>
    <property type="match status" value="1"/>
</dbReference>
<reference evidence="16 17" key="2">
    <citation type="submission" date="2017-10" db="EMBL/GenBank/DDBJ databases">
        <authorList>
            <person name="Banno H."/>
            <person name="Chua N.-H."/>
        </authorList>
    </citation>
    <scope>NUCLEOTIDE SEQUENCE [LARGE SCALE GENOMIC DNA]</scope>
    <source>
        <strain evidence="16 17">JK623</strain>
    </source>
</reference>
<accession>A0A2G3E3K0</accession>
<evidence type="ECO:0000313" key="16">
    <source>
        <dbReference type="EMBL" id="PHU37856.1"/>
    </source>
</evidence>
<keyword evidence="7 12" id="KW-0067">ATP-binding</keyword>
<keyword evidence="17" id="KW-1185">Reference proteome</keyword>
<dbReference type="GO" id="GO:0031522">
    <property type="term" value="C:cell envelope Sec protein transport complex"/>
    <property type="evidence" value="ECO:0007669"/>
    <property type="project" value="TreeGrafter"/>
</dbReference>
<dbReference type="CDD" id="cd17928">
    <property type="entry name" value="DEXDc_SecA"/>
    <property type="match status" value="1"/>
</dbReference>
<dbReference type="NCBIfam" id="TIGR03714">
    <property type="entry name" value="secA2"/>
    <property type="match status" value="1"/>
</dbReference>
<dbReference type="HAMAP" id="MF_01382">
    <property type="entry name" value="SecA"/>
    <property type="match status" value="1"/>
</dbReference>
<protein>
    <recommendedName>
        <fullName evidence="12">Protein translocase subunit SecA</fullName>
        <ecNumber evidence="12">7.4.2.8</ecNumber>
    </recommendedName>
</protein>
<dbReference type="InterPro" id="IPR027417">
    <property type="entry name" value="P-loop_NTPase"/>
</dbReference>
<gene>
    <name evidence="16" type="primary">secA2</name>
    <name evidence="12" type="synonym">secA</name>
    <name evidence="16" type="ORF">CSX02_05785</name>
</gene>
<dbReference type="InterPro" id="IPR036670">
    <property type="entry name" value="SecA_X-link_sf"/>
</dbReference>
<comment type="function">
    <text evidence="12">Part of the Sec protein translocase complex. Interacts with the SecYEG preprotein conducting channel. Has a central role in coupling the hydrolysis of ATP to the transfer of proteins into and across the cell membrane, serving as an ATP-driven molecular motor driving the stepwise translocation of polypeptide chains across the membrane.</text>
</comment>
<evidence type="ECO:0000256" key="6">
    <source>
        <dbReference type="ARBA" id="ARBA00022741"/>
    </source>
</evidence>
<dbReference type="Proteomes" id="UP000224563">
    <property type="component" value="Unassembled WGS sequence"/>
</dbReference>
<name>A0A2G3E3K0_9FIRM</name>
<evidence type="ECO:0000256" key="1">
    <source>
        <dbReference type="ARBA" id="ARBA00004170"/>
    </source>
</evidence>
<evidence type="ECO:0000256" key="10">
    <source>
        <dbReference type="ARBA" id="ARBA00023010"/>
    </source>
</evidence>
<dbReference type="EMBL" id="PDYG01000027">
    <property type="protein sequence ID" value="PHU37856.1"/>
    <property type="molecule type" value="Genomic_DNA"/>
</dbReference>
<dbReference type="InterPro" id="IPR014001">
    <property type="entry name" value="Helicase_ATP-bd"/>
</dbReference>
<feature type="domain" description="Helicase ATP-binding" evidence="13">
    <location>
        <begin position="78"/>
        <end position="239"/>
    </location>
</feature>
<keyword evidence="8 12" id="KW-0653">Protein transport</keyword>
<dbReference type="PROSITE" id="PS51196">
    <property type="entry name" value="SECA_MOTOR_DEAD"/>
    <property type="match status" value="1"/>
</dbReference>
<feature type="binding site" evidence="12">
    <location>
        <begin position="94"/>
        <end position="98"/>
    </location>
    <ligand>
        <name>ATP</name>
        <dbReference type="ChEBI" id="CHEBI:30616"/>
    </ligand>
</feature>
<dbReference type="GO" id="GO:0005524">
    <property type="term" value="F:ATP binding"/>
    <property type="evidence" value="ECO:0007669"/>
    <property type="project" value="UniProtKB-UniRule"/>
</dbReference>
<dbReference type="InterPro" id="IPR000185">
    <property type="entry name" value="SecA"/>
</dbReference>
<dbReference type="InterPro" id="IPR036266">
    <property type="entry name" value="SecA_Wing/Scaffold_sf"/>
</dbReference>
<dbReference type="InterPro" id="IPR011130">
    <property type="entry name" value="SecA_preprotein_X-link_dom"/>
</dbReference>
<dbReference type="NCBIfam" id="NF006630">
    <property type="entry name" value="PRK09200.1"/>
    <property type="match status" value="1"/>
</dbReference>
<dbReference type="InterPro" id="IPR014018">
    <property type="entry name" value="SecA_motor_DEAD"/>
</dbReference>
<dbReference type="PRINTS" id="PR00906">
    <property type="entry name" value="SECA"/>
</dbReference>
<dbReference type="Pfam" id="PF21090">
    <property type="entry name" value="P-loop_SecA"/>
    <property type="match status" value="2"/>
</dbReference>
<dbReference type="FunFam" id="3.40.50.300:FF:000429">
    <property type="entry name" value="Preprotein translocase subunit SecA"/>
    <property type="match status" value="1"/>
</dbReference>
<dbReference type="PROSITE" id="PS51194">
    <property type="entry name" value="HELICASE_CTER"/>
    <property type="match status" value="1"/>
</dbReference>
<dbReference type="SMART" id="SM00958">
    <property type="entry name" value="SecA_PP_bind"/>
    <property type="match status" value="1"/>
</dbReference>
<comment type="similarity">
    <text evidence="2 12">Belongs to the SecA family.</text>
</comment>
<dbReference type="Gene3D" id="3.40.50.300">
    <property type="entry name" value="P-loop containing nucleotide triphosphate hydrolases"/>
    <property type="match status" value="2"/>
</dbReference>
<evidence type="ECO:0000256" key="11">
    <source>
        <dbReference type="ARBA" id="ARBA00023136"/>
    </source>
</evidence>
<dbReference type="GO" id="GO:0017038">
    <property type="term" value="P:protein import"/>
    <property type="evidence" value="ECO:0007669"/>
    <property type="project" value="InterPro"/>
</dbReference>
<proteinExistence type="inferred from homology"/>
<keyword evidence="6 12" id="KW-0547">Nucleotide-binding</keyword>
<keyword evidence="5 12" id="KW-0963">Cytoplasm</keyword>
<dbReference type="EC" id="7.4.2.8" evidence="12"/>
<dbReference type="CDD" id="cd18803">
    <property type="entry name" value="SF2_C_secA"/>
    <property type="match status" value="1"/>
</dbReference>
<dbReference type="GO" id="GO:0005829">
    <property type="term" value="C:cytosol"/>
    <property type="evidence" value="ECO:0007669"/>
    <property type="project" value="TreeGrafter"/>
</dbReference>
<dbReference type="SUPFAM" id="SSF81886">
    <property type="entry name" value="Helical scaffold and wing domains of SecA"/>
    <property type="match status" value="1"/>
</dbReference>
<dbReference type="SUPFAM" id="SSF81767">
    <property type="entry name" value="Pre-protein crosslinking domain of SecA"/>
    <property type="match status" value="1"/>
</dbReference>
<dbReference type="GO" id="GO:0065002">
    <property type="term" value="P:intracellular protein transmembrane transport"/>
    <property type="evidence" value="ECO:0007669"/>
    <property type="project" value="UniProtKB-UniRule"/>
</dbReference>
<dbReference type="Pfam" id="PF07516">
    <property type="entry name" value="SecA_SW"/>
    <property type="match status" value="1"/>
</dbReference>
<evidence type="ECO:0000256" key="7">
    <source>
        <dbReference type="ARBA" id="ARBA00022840"/>
    </source>
</evidence>
<dbReference type="PANTHER" id="PTHR30612:SF0">
    <property type="entry name" value="CHLOROPLAST PROTEIN-TRANSPORTING ATPASE"/>
    <property type="match status" value="1"/>
</dbReference>
<dbReference type="InterPro" id="IPR022490">
    <property type="entry name" value="SecA2"/>
</dbReference>
<evidence type="ECO:0000256" key="3">
    <source>
        <dbReference type="ARBA" id="ARBA00022448"/>
    </source>
</evidence>
<organism evidence="16 17">
    <name type="scientific">Agathobacter ruminis</name>
    <dbReference type="NCBI Taxonomy" id="1712665"/>
    <lineage>
        <taxon>Bacteria</taxon>
        <taxon>Bacillati</taxon>
        <taxon>Bacillota</taxon>
        <taxon>Clostridia</taxon>
        <taxon>Lachnospirales</taxon>
        <taxon>Lachnospiraceae</taxon>
        <taxon>Agathobacter</taxon>
    </lineage>
</organism>
<comment type="subcellular location">
    <subcellularLocation>
        <location evidence="12">Cell membrane</location>
        <topology evidence="12">Peripheral membrane protein</topology>
        <orientation evidence="12">Cytoplasmic side</orientation>
    </subcellularLocation>
    <subcellularLocation>
        <location evidence="12">Cytoplasm</location>
    </subcellularLocation>
    <subcellularLocation>
        <location evidence="1">Membrane</location>
        <topology evidence="1">Peripheral membrane protein</topology>
    </subcellularLocation>
    <text evidence="12">Distribution is 50-50.</text>
</comment>
<feature type="binding site" evidence="12">
    <location>
        <position position="76"/>
    </location>
    <ligand>
        <name>ATP</name>
        <dbReference type="ChEBI" id="CHEBI:30616"/>
    </ligand>
</feature>
<comment type="caution">
    <text evidence="16">The sequence shown here is derived from an EMBL/GenBank/DDBJ whole genome shotgun (WGS) entry which is preliminary data.</text>
</comment>
<dbReference type="Gene3D" id="1.10.3060.10">
    <property type="entry name" value="Helical scaffold and wing domains of SecA"/>
    <property type="match status" value="1"/>
</dbReference>
<keyword evidence="3 12" id="KW-0813">Transport</keyword>
<dbReference type="InterPro" id="IPR001650">
    <property type="entry name" value="Helicase_C-like"/>
</dbReference>
<dbReference type="SUPFAM" id="SSF52540">
    <property type="entry name" value="P-loop containing nucleoside triphosphate hydrolases"/>
    <property type="match status" value="2"/>
</dbReference>
<keyword evidence="11 12" id="KW-0472">Membrane</keyword>
<feature type="domain" description="SecA family profile" evidence="15">
    <location>
        <begin position="1"/>
        <end position="563"/>
    </location>
</feature>
<reference evidence="16 17" key="1">
    <citation type="submission" date="2017-10" db="EMBL/GenBank/DDBJ databases">
        <title>Resolving the taxonomy of Roseburia spp., Eubacterium rectale and Agathobacter spp. through phylogenomic analysis.</title>
        <authorList>
            <person name="Sheridan P.O."/>
            <person name="Walker A.W."/>
            <person name="Duncan S.H."/>
            <person name="Scott K.P."/>
            <person name="Toole P.W.O."/>
            <person name="Luis P."/>
            <person name="Flint H.J."/>
        </authorList>
    </citation>
    <scope>NUCLEOTIDE SEQUENCE [LARGE SCALE GENOMIC DNA]</scope>
    <source>
        <strain evidence="16 17">JK623</strain>
    </source>
</reference>
<dbReference type="AlphaFoldDB" id="A0A2G3E3K0"/>
<dbReference type="RefSeq" id="WP_099385974.1">
    <property type="nucleotide sequence ID" value="NZ_JANSWH010000045.1"/>
</dbReference>
<evidence type="ECO:0000256" key="8">
    <source>
        <dbReference type="ARBA" id="ARBA00022927"/>
    </source>
</evidence>
<evidence type="ECO:0000256" key="12">
    <source>
        <dbReference type="HAMAP-Rule" id="MF_01382"/>
    </source>
</evidence>
<evidence type="ECO:0000256" key="2">
    <source>
        <dbReference type="ARBA" id="ARBA00007650"/>
    </source>
</evidence>
<dbReference type="Gene3D" id="3.90.1440.10">
    <property type="entry name" value="SecA, preprotein cross-linking domain"/>
    <property type="match status" value="1"/>
</dbReference>
<dbReference type="InterPro" id="IPR011116">
    <property type="entry name" value="SecA_Wing/Scaffold"/>
</dbReference>
<keyword evidence="4 12" id="KW-1003">Cell membrane</keyword>
<dbReference type="InterPro" id="IPR011115">
    <property type="entry name" value="SecA_DEAD"/>
</dbReference>
<dbReference type="GO" id="GO:0043952">
    <property type="term" value="P:protein transport by the Sec complex"/>
    <property type="evidence" value="ECO:0007669"/>
    <property type="project" value="TreeGrafter"/>
</dbReference>
<comment type="subunit">
    <text evidence="12">Monomer and homodimer. Part of the essential Sec protein translocation apparatus which comprises SecA, SecYEG and auxiliary proteins SecDF. Other proteins may also be involved.</text>
</comment>
<feature type="binding site" evidence="12">
    <location>
        <position position="485"/>
    </location>
    <ligand>
        <name>ATP</name>
        <dbReference type="ChEBI" id="CHEBI:30616"/>
    </ligand>
</feature>
<feature type="domain" description="Helicase C-terminal" evidence="14">
    <location>
        <begin position="411"/>
        <end position="566"/>
    </location>
</feature>
<evidence type="ECO:0000259" key="13">
    <source>
        <dbReference type="PROSITE" id="PS51192"/>
    </source>
</evidence>